<evidence type="ECO:0000256" key="1">
    <source>
        <dbReference type="ARBA" id="ARBA00022448"/>
    </source>
</evidence>
<keyword evidence="1" id="KW-0813">Transport</keyword>
<dbReference type="PANTHER" id="PTHR11360">
    <property type="entry name" value="MONOCARBOXYLATE TRANSPORTER"/>
    <property type="match status" value="1"/>
</dbReference>
<feature type="transmembrane region" description="Helical" evidence="5">
    <location>
        <begin position="70"/>
        <end position="94"/>
    </location>
</feature>
<keyword evidence="4 5" id="KW-0472">Membrane</keyword>
<feature type="transmembrane region" description="Helical" evidence="5">
    <location>
        <begin position="106"/>
        <end position="132"/>
    </location>
</feature>
<dbReference type="EMBL" id="JACCJB010000020">
    <property type="protein sequence ID" value="KAF6219295.1"/>
    <property type="molecule type" value="Genomic_DNA"/>
</dbReference>
<accession>A0A8H6C9C5</accession>
<dbReference type="SUPFAM" id="SSF103473">
    <property type="entry name" value="MFS general substrate transporter"/>
    <property type="match status" value="1"/>
</dbReference>
<evidence type="ECO:0000313" key="7">
    <source>
        <dbReference type="Proteomes" id="UP000593566"/>
    </source>
</evidence>
<dbReference type="InterPro" id="IPR050327">
    <property type="entry name" value="Proton-linked_MCT"/>
</dbReference>
<evidence type="ECO:0000256" key="5">
    <source>
        <dbReference type="SAM" id="Phobius"/>
    </source>
</evidence>
<gene>
    <name evidence="6" type="ORF">HO133_005120</name>
</gene>
<organism evidence="6 7">
    <name type="scientific">Letharia lupina</name>
    <dbReference type="NCBI Taxonomy" id="560253"/>
    <lineage>
        <taxon>Eukaryota</taxon>
        <taxon>Fungi</taxon>
        <taxon>Dikarya</taxon>
        <taxon>Ascomycota</taxon>
        <taxon>Pezizomycotina</taxon>
        <taxon>Lecanoromycetes</taxon>
        <taxon>OSLEUM clade</taxon>
        <taxon>Lecanoromycetidae</taxon>
        <taxon>Lecanorales</taxon>
        <taxon>Lecanorineae</taxon>
        <taxon>Parmeliaceae</taxon>
        <taxon>Letharia</taxon>
    </lineage>
</organism>
<evidence type="ECO:0008006" key="8">
    <source>
        <dbReference type="Google" id="ProtNLM"/>
    </source>
</evidence>
<dbReference type="PANTHER" id="PTHR11360:SF224">
    <property type="entry name" value="MAJOR FACILITATOR SUPERFAMILY (MFS) PROFILE DOMAIN-CONTAINING PROTEIN-RELATED"/>
    <property type="match status" value="1"/>
</dbReference>
<reference evidence="6 7" key="1">
    <citation type="journal article" date="2020" name="Genomics">
        <title>Complete, high-quality genomes from long-read metagenomic sequencing of two wolf lichen thalli reveals enigmatic genome architecture.</title>
        <authorList>
            <person name="McKenzie S.K."/>
            <person name="Walston R.F."/>
            <person name="Allen J.L."/>
        </authorList>
    </citation>
    <scope>NUCLEOTIDE SEQUENCE [LARGE SCALE GENOMIC DNA]</scope>
    <source>
        <strain evidence="6">WasteWater1</strain>
    </source>
</reference>
<dbReference type="RefSeq" id="XP_037148730.1">
    <property type="nucleotide sequence ID" value="XM_037296032.1"/>
</dbReference>
<keyword evidence="2 5" id="KW-0812">Transmembrane</keyword>
<evidence type="ECO:0000256" key="2">
    <source>
        <dbReference type="ARBA" id="ARBA00022692"/>
    </source>
</evidence>
<name>A0A8H6C9C5_9LECA</name>
<sequence>MAAGSSLGGAIFPIMVKGLVAERDLRWSIRAAAFLILGLLIYANLTVKSRLPPQPKPWNIMKFIKPLREVPFLLTVLASFAFFFGMFLPFNFIILSAESNGMSANLAGYLVAVLNAVSIFGPYILFAAFYGFSSGAFVALAPALIAQISDIRQIGVRTGTMCK</sequence>
<dbReference type="GeneID" id="59333526"/>
<comment type="caution">
    <text evidence="6">The sequence shown here is derived from an EMBL/GenBank/DDBJ whole genome shotgun (WGS) entry which is preliminary data.</text>
</comment>
<dbReference type="Proteomes" id="UP000593566">
    <property type="component" value="Unassembled WGS sequence"/>
</dbReference>
<evidence type="ECO:0000256" key="4">
    <source>
        <dbReference type="ARBA" id="ARBA00023136"/>
    </source>
</evidence>
<keyword evidence="7" id="KW-1185">Reference proteome</keyword>
<feature type="transmembrane region" description="Helical" evidence="5">
    <location>
        <begin position="27"/>
        <end position="47"/>
    </location>
</feature>
<evidence type="ECO:0000313" key="6">
    <source>
        <dbReference type="EMBL" id="KAF6219295.1"/>
    </source>
</evidence>
<proteinExistence type="predicted"/>
<dbReference type="AlphaFoldDB" id="A0A8H6C9C5"/>
<dbReference type="Gene3D" id="1.20.1250.20">
    <property type="entry name" value="MFS general substrate transporter like domains"/>
    <property type="match status" value="1"/>
</dbReference>
<dbReference type="InterPro" id="IPR036259">
    <property type="entry name" value="MFS_trans_sf"/>
</dbReference>
<protein>
    <recommendedName>
        <fullName evidence="8">Major facilitator superfamily (MFS) profile domain-containing protein</fullName>
    </recommendedName>
</protein>
<keyword evidence="3 5" id="KW-1133">Transmembrane helix</keyword>
<evidence type="ECO:0000256" key="3">
    <source>
        <dbReference type="ARBA" id="ARBA00022989"/>
    </source>
</evidence>